<gene>
    <name evidence="11" type="primary">btuB_1</name>
    <name evidence="11" type="ORF">NCTC12965_06176</name>
</gene>
<organism evidence="11">
    <name type="scientific">Serratia fonticola</name>
    <dbReference type="NCBI Taxonomy" id="47917"/>
    <lineage>
        <taxon>Bacteria</taxon>
        <taxon>Pseudomonadati</taxon>
        <taxon>Pseudomonadota</taxon>
        <taxon>Gammaproteobacteria</taxon>
        <taxon>Enterobacterales</taxon>
        <taxon>Yersiniaceae</taxon>
        <taxon>Serratia</taxon>
    </lineage>
</organism>
<evidence type="ECO:0000256" key="3">
    <source>
        <dbReference type="ARBA" id="ARBA00022452"/>
    </source>
</evidence>
<dbReference type="InterPro" id="IPR018187">
    <property type="entry name" value="Asp/Glu_racemase_AS_1"/>
</dbReference>
<feature type="domain" description="TonB-dependent receptor-like beta-barrel" evidence="10">
    <location>
        <begin position="3"/>
        <end position="249"/>
    </location>
</feature>
<dbReference type="InterPro" id="IPR036942">
    <property type="entry name" value="Beta-barrel_TonB_sf"/>
</dbReference>
<dbReference type="GO" id="GO:0009279">
    <property type="term" value="C:cell outer membrane"/>
    <property type="evidence" value="ECO:0007669"/>
    <property type="project" value="UniProtKB-SubCell"/>
</dbReference>
<accession>A0A4V6KTL8</accession>
<dbReference type="Pfam" id="PF00593">
    <property type="entry name" value="TonB_dep_Rec_b-barrel"/>
    <property type="match status" value="1"/>
</dbReference>
<sequence length="366" mass="41971">MPDTYKRDNTGLYLSGQQQFGSVTLEASGREDKAGDFGWHGTWQTAAGWEFVDGYRATLSYGTGFLTPSLGQQYGSKRFGIDSNSNLKPEESKQWEMGLEGLTGPLDWRLSAYHYKIQNLINYDSDPVTYQGQYYNVDKATIKGVEWTGSFDTWMFTHRLTLQYIDPRNDQTDEVLARRSKRQAKYQLDWTMFNLDMDISYQYYGKRYDNISSTYNPEQRVLPSYSTVDVSASYPITSQLTVRGRIANLFDKDYETAYGYATPGREYLPHWQLYLLTPLRLLARRRWFLIPASAGYQCFRRFGNCCRISTISMPSINVAFPYGEKSEEFIVERVLEIVSAVQQRHPLAIVIIACNTASTVSLPALA</sequence>
<dbReference type="InterPro" id="IPR039426">
    <property type="entry name" value="TonB-dep_rcpt-like"/>
</dbReference>
<dbReference type="PANTHER" id="PTHR30069:SF53">
    <property type="entry name" value="COLICIN I RECEPTOR-RELATED"/>
    <property type="match status" value="1"/>
</dbReference>
<dbReference type="AlphaFoldDB" id="A0A4V6KTL8"/>
<dbReference type="SUPFAM" id="SSF53681">
    <property type="entry name" value="Aspartate/glutamate racemase"/>
    <property type="match status" value="1"/>
</dbReference>
<dbReference type="SUPFAM" id="SSF56935">
    <property type="entry name" value="Porins"/>
    <property type="match status" value="1"/>
</dbReference>
<keyword evidence="3 9" id="KW-1134">Transmembrane beta strand</keyword>
<dbReference type="GO" id="GO:0016855">
    <property type="term" value="F:racemase and epimerase activity, acting on amino acids and derivatives"/>
    <property type="evidence" value="ECO:0007669"/>
    <property type="project" value="InterPro"/>
</dbReference>
<protein>
    <submittedName>
        <fullName evidence="11">Outer membrane cobalamin translocator</fullName>
    </submittedName>
</protein>
<keyword evidence="2 9" id="KW-0813">Transport</keyword>
<keyword evidence="4 9" id="KW-0812">Transmembrane</keyword>
<evidence type="ECO:0000256" key="8">
    <source>
        <dbReference type="ARBA" id="ARBA00023237"/>
    </source>
</evidence>
<dbReference type="PROSITE" id="PS52016">
    <property type="entry name" value="TONB_DEPENDENT_REC_3"/>
    <property type="match status" value="1"/>
</dbReference>
<evidence type="ECO:0000313" key="11">
    <source>
        <dbReference type="EMBL" id="VTR51518.1"/>
    </source>
</evidence>
<proteinExistence type="inferred from homology"/>
<evidence type="ECO:0000256" key="1">
    <source>
        <dbReference type="ARBA" id="ARBA00004571"/>
    </source>
</evidence>
<evidence type="ECO:0000256" key="2">
    <source>
        <dbReference type="ARBA" id="ARBA00022448"/>
    </source>
</evidence>
<evidence type="ECO:0000256" key="9">
    <source>
        <dbReference type="PROSITE-ProRule" id="PRU01360"/>
    </source>
</evidence>
<evidence type="ECO:0000256" key="7">
    <source>
        <dbReference type="ARBA" id="ARBA00023136"/>
    </source>
</evidence>
<dbReference type="PROSITE" id="PS00923">
    <property type="entry name" value="ASP_GLU_RACEMASE_1"/>
    <property type="match status" value="1"/>
</dbReference>
<evidence type="ECO:0000259" key="10">
    <source>
        <dbReference type="Pfam" id="PF00593"/>
    </source>
</evidence>
<comment type="similarity">
    <text evidence="9">Belongs to the TonB-dependent receptor family.</text>
</comment>
<keyword evidence="5" id="KW-0732">Signal</keyword>
<evidence type="ECO:0000256" key="5">
    <source>
        <dbReference type="ARBA" id="ARBA00022729"/>
    </source>
</evidence>
<dbReference type="Gene3D" id="3.40.50.1860">
    <property type="match status" value="1"/>
</dbReference>
<dbReference type="InterPro" id="IPR001920">
    <property type="entry name" value="Asp/Glu_race"/>
</dbReference>
<dbReference type="EMBL" id="CABEEZ010000124">
    <property type="protein sequence ID" value="VTR51518.1"/>
    <property type="molecule type" value="Genomic_DNA"/>
</dbReference>
<reference evidence="11" key="1">
    <citation type="submission" date="2019-05" db="EMBL/GenBank/DDBJ databases">
        <authorList>
            <consortium name="Pathogen Informatics"/>
        </authorList>
    </citation>
    <scope>NUCLEOTIDE SEQUENCE [LARGE SCALE GENOMIC DNA]</scope>
    <source>
        <strain evidence="11">NCTC12965</strain>
    </source>
</reference>
<comment type="subcellular location">
    <subcellularLocation>
        <location evidence="1 9">Cell outer membrane</location>
        <topology evidence="1 9">Multi-pass membrane protein</topology>
    </subcellularLocation>
</comment>
<keyword evidence="7 9" id="KW-0472">Membrane</keyword>
<keyword evidence="8 9" id="KW-0998">Cell outer membrane</keyword>
<evidence type="ECO:0000256" key="6">
    <source>
        <dbReference type="ARBA" id="ARBA00023077"/>
    </source>
</evidence>
<name>A0A4V6KTL8_SERFO</name>
<dbReference type="Gene3D" id="2.40.170.20">
    <property type="entry name" value="TonB-dependent receptor, beta-barrel domain"/>
    <property type="match status" value="1"/>
</dbReference>
<keyword evidence="6" id="KW-0798">TonB box</keyword>
<dbReference type="InterPro" id="IPR000531">
    <property type="entry name" value="Beta-barrel_TonB"/>
</dbReference>
<dbReference type="GO" id="GO:0015889">
    <property type="term" value="P:cobalamin transport"/>
    <property type="evidence" value="ECO:0007669"/>
    <property type="project" value="TreeGrafter"/>
</dbReference>
<evidence type="ECO:0000256" key="4">
    <source>
        <dbReference type="ARBA" id="ARBA00022692"/>
    </source>
</evidence>
<dbReference type="PANTHER" id="PTHR30069">
    <property type="entry name" value="TONB-DEPENDENT OUTER MEMBRANE RECEPTOR"/>
    <property type="match status" value="1"/>
</dbReference>